<organism evidence="1 2">
    <name type="scientific">Amborella trichopoda</name>
    <dbReference type="NCBI Taxonomy" id="13333"/>
    <lineage>
        <taxon>Eukaryota</taxon>
        <taxon>Viridiplantae</taxon>
        <taxon>Streptophyta</taxon>
        <taxon>Embryophyta</taxon>
        <taxon>Tracheophyta</taxon>
        <taxon>Spermatophyta</taxon>
        <taxon>Magnoliopsida</taxon>
        <taxon>Amborellales</taxon>
        <taxon>Amborellaceae</taxon>
        <taxon>Amborella</taxon>
    </lineage>
</organism>
<reference evidence="2" key="1">
    <citation type="journal article" date="2013" name="Science">
        <title>The Amborella genome and the evolution of flowering plants.</title>
        <authorList>
            <consortium name="Amborella Genome Project"/>
        </authorList>
    </citation>
    <scope>NUCLEOTIDE SEQUENCE [LARGE SCALE GENOMIC DNA]</scope>
</reference>
<dbReference type="AlphaFoldDB" id="W1PXC5"/>
<keyword evidence="2" id="KW-1185">Reference proteome</keyword>
<proteinExistence type="predicted"/>
<protein>
    <submittedName>
        <fullName evidence="1">Uncharacterized protein</fullName>
    </submittedName>
</protein>
<sequence>MMVYFGKEDEKDREQRMRGVWHGGSCPHLVLICKRQVGGDKRMTCGRRDVLEMGL</sequence>
<accession>W1PXC5</accession>
<dbReference type="HOGENOM" id="CLU_3035047_0_0_1"/>
<evidence type="ECO:0000313" key="2">
    <source>
        <dbReference type="Proteomes" id="UP000017836"/>
    </source>
</evidence>
<dbReference type="EMBL" id="KI392596">
    <property type="protein sequence ID" value="ERN12878.1"/>
    <property type="molecule type" value="Genomic_DNA"/>
</dbReference>
<evidence type="ECO:0000313" key="1">
    <source>
        <dbReference type="EMBL" id="ERN12878.1"/>
    </source>
</evidence>
<dbReference type="Gramene" id="ERN12878">
    <property type="protein sequence ID" value="ERN12878"/>
    <property type="gene ID" value="AMTR_s00050p00124270"/>
</dbReference>
<dbReference type="Proteomes" id="UP000017836">
    <property type="component" value="Unassembled WGS sequence"/>
</dbReference>
<name>W1PXC5_AMBTC</name>
<gene>
    <name evidence="1" type="ORF">AMTR_s00050p00124270</name>
</gene>